<organism evidence="2 3">
    <name type="scientific">Leptospira stimsonii</name>
    <dbReference type="NCBI Taxonomy" id="2202203"/>
    <lineage>
        <taxon>Bacteria</taxon>
        <taxon>Pseudomonadati</taxon>
        <taxon>Spirochaetota</taxon>
        <taxon>Spirochaetia</taxon>
        <taxon>Leptospirales</taxon>
        <taxon>Leptospiraceae</taxon>
        <taxon>Leptospira</taxon>
    </lineage>
</organism>
<evidence type="ECO:0000313" key="3">
    <source>
        <dbReference type="Proteomes" id="UP000266669"/>
    </source>
</evidence>
<gene>
    <name evidence="2" type="ORF">DLM78_19440</name>
</gene>
<sequence>MDLFQLGRKTRCFSLVLIFFLSCADADRIDIDSSSGAGLLLQGGFQILSSIRIHSENGKEISSFRFLGSENFFAQDFSGTISGSQITIQAPFGAVNRLKASFVSTGKSVTMDGIPQESGRTSNDFSSPLTYRITAFDGSIQDYTVFVQPRFQLTDAEQTNCYSACSSNPGQDADYSTGVPTSFQSNVAFSSDSSEPVTLDRQTGLIWKYCAEGSNNTTCGVPDEGFFYPQAVSACSSLNALHSGTGYAGISTWRIPEIEELLTLTQHTNPITGFLRLSDFPGGVSSFWTKTEDATDSLKVWSYSFETDQIDTNGKNFGSSRSVRCVSGSPIPNRTFTDRNDGTVLDNRTKLVWQKCTKGQTWSSTSPDCLVGAAVPENWGQALNTCKTLNLAGRTWRLPNINELRSLLDFTSNAAVRIDNEKFPHIPPENPKYHSSNSVPGGIIFKVHFGLPEIYIVDGPTSVSFTRCVTDGP</sequence>
<feature type="domain" description="Lcl C-terminal" evidence="1">
    <location>
        <begin position="198"/>
        <end position="326"/>
    </location>
</feature>
<accession>A0A8B3CMV1</accession>
<feature type="domain" description="Lcl C-terminal" evidence="1">
    <location>
        <begin position="342"/>
        <end position="469"/>
    </location>
</feature>
<dbReference type="InterPro" id="IPR011460">
    <property type="entry name" value="Lcl_C"/>
</dbReference>
<dbReference type="AlphaFoldDB" id="A0A8B3CMV1"/>
<proteinExistence type="predicted"/>
<dbReference type="RefSeq" id="WP_118983451.1">
    <property type="nucleotide sequence ID" value="NZ_QHCS01000007.1"/>
</dbReference>
<dbReference type="Proteomes" id="UP000266669">
    <property type="component" value="Unassembled WGS sequence"/>
</dbReference>
<evidence type="ECO:0000259" key="1">
    <source>
        <dbReference type="Pfam" id="PF07603"/>
    </source>
</evidence>
<dbReference type="PANTHER" id="PTHR35812:SF1">
    <property type="entry name" value="LIPOPROTEIN"/>
    <property type="match status" value="1"/>
</dbReference>
<dbReference type="PANTHER" id="PTHR35812">
    <property type="entry name" value="LIPOPROTEIN"/>
    <property type="match status" value="1"/>
</dbReference>
<dbReference type="EMBL" id="QHCS01000007">
    <property type="protein sequence ID" value="RHX83675.1"/>
    <property type="molecule type" value="Genomic_DNA"/>
</dbReference>
<name>A0A8B3CMV1_9LEPT</name>
<evidence type="ECO:0000313" key="2">
    <source>
        <dbReference type="EMBL" id="RHX83675.1"/>
    </source>
</evidence>
<reference evidence="3" key="1">
    <citation type="submission" date="2018-05" db="EMBL/GenBank/DDBJ databases">
        <title>Leptospira yasudae sp. nov. and Leptospira stimsonii sp. nov., two pathogenic species of the genus Leptospira isolated from environmental sources.</title>
        <authorList>
            <person name="Casanovas-Massana A."/>
            <person name="Hamond C."/>
            <person name="Santos L.A."/>
            <person name="Hacker K.P."/>
            <person name="Balassiano I."/>
            <person name="Medeiros M.A."/>
            <person name="Reis M.G."/>
            <person name="Ko A.I."/>
            <person name="Wunder E.A."/>
        </authorList>
    </citation>
    <scope>NUCLEOTIDE SEQUENCE [LARGE SCALE GENOMIC DNA]</scope>
    <source>
        <strain evidence="3">AMB6-RJ</strain>
    </source>
</reference>
<dbReference type="Pfam" id="PF07603">
    <property type="entry name" value="Lcl_C"/>
    <property type="match status" value="2"/>
</dbReference>
<protein>
    <submittedName>
        <fullName evidence="2">Adhesin</fullName>
    </submittedName>
</protein>
<dbReference type="Gene3D" id="2.60.40.2340">
    <property type="match status" value="1"/>
</dbReference>
<comment type="caution">
    <text evidence="2">The sequence shown here is derived from an EMBL/GenBank/DDBJ whole genome shotgun (WGS) entry which is preliminary data.</text>
</comment>